<gene>
    <name evidence="2" type="ORF">K0M31_007279</name>
</gene>
<dbReference type="AlphaFoldDB" id="A0AA40GB40"/>
<name>A0AA40GB40_9HYME</name>
<feature type="compositionally biased region" description="Acidic residues" evidence="1">
    <location>
        <begin position="31"/>
        <end position="43"/>
    </location>
</feature>
<dbReference type="Proteomes" id="UP001177670">
    <property type="component" value="Unassembled WGS sequence"/>
</dbReference>
<proteinExistence type="predicted"/>
<evidence type="ECO:0000313" key="3">
    <source>
        <dbReference type="Proteomes" id="UP001177670"/>
    </source>
</evidence>
<reference evidence="2" key="1">
    <citation type="submission" date="2021-10" db="EMBL/GenBank/DDBJ databases">
        <title>Melipona bicolor Genome sequencing and assembly.</title>
        <authorList>
            <person name="Araujo N.S."/>
            <person name="Arias M.C."/>
        </authorList>
    </citation>
    <scope>NUCLEOTIDE SEQUENCE</scope>
    <source>
        <strain evidence="2">USP_2M_L1-L4_2017</strain>
        <tissue evidence="2">Whole body</tissue>
    </source>
</reference>
<keyword evidence="3" id="KW-1185">Reference proteome</keyword>
<evidence type="ECO:0000313" key="2">
    <source>
        <dbReference type="EMBL" id="KAK1134497.1"/>
    </source>
</evidence>
<protein>
    <submittedName>
        <fullName evidence="2">Uncharacterized protein</fullName>
    </submittedName>
</protein>
<feature type="region of interest" description="Disordered" evidence="1">
    <location>
        <begin position="1"/>
        <end position="47"/>
    </location>
</feature>
<accession>A0AA40GB40</accession>
<sequence length="68" mass="7558">MDATDVLDPDTPSANDEDNVSNAGNNNGNNNEDDEAPTVEETYEVTTTKRKTIRTSYKIQEVSDDTYK</sequence>
<comment type="caution">
    <text evidence="2">The sequence shown here is derived from an EMBL/GenBank/DDBJ whole genome shotgun (WGS) entry which is preliminary data.</text>
</comment>
<feature type="compositionally biased region" description="Low complexity" evidence="1">
    <location>
        <begin position="20"/>
        <end position="30"/>
    </location>
</feature>
<dbReference type="EMBL" id="JAHYIQ010000002">
    <property type="protein sequence ID" value="KAK1134497.1"/>
    <property type="molecule type" value="Genomic_DNA"/>
</dbReference>
<organism evidence="2 3">
    <name type="scientific">Melipona bicolor</name>
    <dbReference type="NCBI Taxonomy" id="60889"/>
    <lineage>
        <taxon>Eukaryota</taxon>
        <taxon>Metazoa</taxon>
        <taxon>Ecdysozoa</taxon>
        <taxon>Arthropoda</taxon>
        <taxon>Hexapoda</taxon>
        <taxon>Insecta</taxon>
        <taxon>Pterygota</taxon>
        <taxon>Neoptera</taxon>
        <taxon>Endopterygota</taxon>
        <taxon>Hymenoptera</taxon>
        <taxon>Apocrita</taxon>
        <taxon>Aculeata</taxon>
        <taxon>Apoidea</taxon>
        <taxon>Anthophila</taxon>
        <taxon>Apidae</taxon>
        <taxon>Melipona</taxon>
    </lineage>
</organism>
<evidence type="ECO:0000256" key="1">
    <source>
        <dbReference type="SAM" id="MobiDB-lite"/>
    </source>
</evidence>